<name>A0A0V0QWG4_PSEPJ</name>
<sequence>MQVEELLVKLTNFSKHFECMICLNDLTEKTGDISDPKIFEQFEKHQQNIVLPNILTSYLASHLLTDNGVLMYQGDQQCFEQATPNMPSFSIAMNQLNQLNLIMGEREDLHVDSVPFTLLDRDQSKDLNDEIIEQNVEKNKRNFEENQKEIDQLVQMIRSWSEGQSRPMAGSYVKFEKIGEKIYPKCV</sequence>
<dbReference type="OrthoDB" id="312715at2759"/>
<dbReference type="InParanoid" id="A0A0V0QWG4"/>
<evidence type="ECO:0000313" key="2">
    <source>
        <dbReference type="Proteomes" id="UP000054937"/>
    </source>
</evidence>
<proteinExistence type="predicted"/>
<dbReference type="Proteomes" id="UP000054937">
    <property type="component" value="Unassembled WGS sequence"/>
</dbReference>
<comment type="caution">
    <text evidence="1">The sequence shown here is derived from an EMBL/GenBank/DDBJ whole genome shotgun (WGS) entry which is preliminary data.</text>
</comment>
<dbReference type="EMBL" id="LDAU01000096">
    <property type="protein sequence ID" value="KRX06378.1"/>
    <property type="molecule type" value="Genomic_DNA"/>
</dbReference>
<organism evidence="1 2">
    <name type="scientific">Pseudocohnilembus persalinus</name>
    <name type="common">Ciliate</name>
    <dbReference type="NCBI Taxonomy" id="266149"/>
    <lineage>
        <taxon>Eukaryota</taxon>
        <taxon>Sar</taxon>
        <taxon>Alveolata</taxon>
        <taxon>Ciliophora</taxon>
        <taxon>Intramacronucleata</taxon>
        <taxon>Oligohymenophorea</taxon>
        <taxon>Scuticociliatia</taxon>
        <taxon>Philasterida</taxon>
        <taxon>Pseudocohnilembidae</taxon>
        <taxon>Pseudocohnilembus</taxon>
    </lineage>
</organism>
<keyword evidence="2" id="KW-1185">Reference proteome</keyword>
<accession>A0A0V0QWG4</accession>
<dbReference type="AlphaFoldDB" id="A0A0V0QWG4"/>
<protein>
    <submittedName>
        <fullName evidence="1">Uncharacterized protein</fullName>
    </submittedName>
</protein>
<gene>
    <name evidence="1" type="ORF">PPERSA_04991</name>
</gene>
<reference evidence="1 2" key="1">
    <citation type="journal article" date="2015" name="Sci. Rep.">
        <title>Genome of the facultative scuticociliatosis pathogen Pseudocohnilembus persalinus provides insight into its virulence through horizontal gene transfer.</title>
        <authorList>
            <person name="Xiong J."/>
            <person name="Wang G."/>
            <person name="Cheng J."/>
            <person name="Tian M."/>
            <person name="Pan X."/>
            <person name="Warren A."/>
            <person name="Jiang C."/>
            <person name="Yuan D."/>
            <person name="Miao W."/>
        </authorList>
    </citation>
    <scope>NUCLEOTIDE SEQUENCE [LARGE SCALE GENOMIC DNA]</scope>
    <source>
        <strain evidence="1">36N120E</strain>
    </source>
</reference>
<evidence type="ECO:0000313" key="1">
    <source>
        <dbReference type="EMBL" id="KRX06378.1"/>
    </source>
</evidence>